<dbReference type="Proteomes" id="UP001268542">
    <property type="component" value="Unassembled WGS sequence"/>
</dbReference>
<feature type="region of interest" description="Disordered" evidence="1">
    <location>
        <begin position="38"/>
        <end position="60"/>
    </location>
</feature>
<keyword evidence="4" id="KW-1185">Reference proteome</keyword>
<proteinExistence type="predicted"/>
<feature type="compositionally biased region" description="Pro residues" evidence="1">
    <location>
        <begin position="51"/>
        <end position="60"/>
    </location>
</feature>
<evidence type="ECO:0008006" key="5">
    <source>
        <dbReference type="Google" id="ProtNLM"/>
    </source>
</evidence>
<evidence type="ECO:0000256" key="2">
    <source>
        <dbReference type="SAM" id="Phobius"/>
    </source>
</evidence>
<feature type="transmembrane region" description="Helical" evidence="2">
    <location>
        <begin position="6"/>
        <end position="28"/>
    </location>
</feature>
<protein>
    <recommendedName>
        <fullName evidence="5">Cbb3-type cytochrome oxidase assembly protein CcoS</fullName>
    </recommendedName>
</protein>
<feature type="compositionally biased region" description="Basic and acidic residues" evidence="1">
    <location>
        <begin position="38"/>
        <end position="48"/>
    </location>
</feature>
<comment type="caution">
    <text evidence="3">The sequence shown here is derived from an EMBL/GenBank/DDBJ whole genome shotgun (WGS) entry which is preliminary data.</text>
</comment>
<reference evidence="3 4" key="1">
    <citation type="submission" date="2023-08" db="EMBL/GenBank/DDBJ databases">
        <title>Nocardioides seae sp. nov., a bacterium isolated from a soil.</title>
        <authorList>
            <person name="Wang X."/>
        </authorList>
    </citation>
    <scope>NUCLEOTIDE SEQUENCE [LARGE SCALE GENOMIC DNA]</scope>
    <source>
        <strain evidence="3 4">YZH12</strain>
    </source>
</reference>
<evidence type="ECO:0000313" key="4">
    <source>
        <dbReference type="Proteomes" id="UP001268542"/>
    </source>
</evidence>
<evidence type="ECO:0000313" key="3">
    <source>
        <dbReference type="EMBL" id="MDT9593102.1"/>
    </source>
</evidence>
<name>A0ABU3PV41_9ACTN</name>
<keyword evidence="2" id="KW-0812">Transmembrane</keyword>
<sequence>MDDLIMLLIVLGAIVLVGGVAVAISLWVGRHRYETLDEARRRRERRDGSAPPDPMPTSFD</sequence>
<organism evidence="3 4">
    <name type="scientific">Nocardioides imazamoxiresistens</name>
    <dbReference type="NCBI Taxonomy" id="3231893"/>
    <lineage>
        <taxon>Bacteria</taxon>
        <taxon>Bacillati</taxon>
        <taxon>Actinomycetota</taxon>
        <taxon>Actinomycetes</taxon>
        <taxon>Propionibacteriales</taxon>
        <taxon>Nocardioidaceae</taxon>
        <taxon>Nocardioides</taxon>
    </lineage>
</organism>
<dbReference type="RefSeq" id="WP_315732528.1">
    <property type="nucleotide sequence ID" value="NZ_JAVYII010000003.1"/>
</dbReference>
<accession>A0ABU3PV41</accession>
<dbReference type="EMBL" id="JAVYII010000003">
    <property type="protein sequence ID" value="MDT9593102.1"/>
    <property type="molecule type" value="Genomic_DNA"/>
</dbReference>
<evidence type="ECO:0000256" key="1">
    <source>
        <dbReference type="SAM" id="MobiDB-lite"/>
    </source>
</evidence>
<gene>
    <name evidence="3" type="ORF">RDV89_08485</name>
</gene>
<keyword evidence="2" id="KW-0472">Membrane</keyword>
<keyword evidence="2" id="KW-1133">Transmembrane helix</keyword>